<evidence type="ECO:0000313" key="3">
    <source>
        <dbReference type="Proteomes" id="UP001221142"/>
    </source>
</evidence>
<organism evidence="2 3">
    <name type="scientific">Roridomyces roridus</name>
    <dbReference type="NCBI Taxonomy" id="1738132"/>
    <lineage>
        <taxon>Eukaryota</taxon>
        <taxon>Fungi</taxon>
        <taxon>Dikarya</taxon>
        <taxon>Basidiomycota</taxon>
        <taxon>Agaricomycotina</taxon>
        <taxon>Agaricomycetes</taxon>
        <taxon>Agaricomycetidae</taxon>
        <taxon>Agaricales</taxon>
        <taxon>Marasmiineae</taxon>
        <taxon>Mycenaceae</taxon>
        <taxon>Roridomyces</taxon>
    </lineage>
</organism>
<dbReference type="Proteomes" id="UP001221142">
    <property type="component" value="Unassembled WGS sequence"/>
</dbReference>
<accession>A0AAD7CFS3</accession>
<comment type="caution">
    <text evidence="2">The sequence shown here is derived from an EMBL/GenBank/DDBJ whole genome shotgun (WGS) entry which is preliminary data.</text>
</comment>
<evidence type="ECO:0000313" key="2">
    <source>
        <dbReference type="EMBL" id="KAJ7647437.1"/>
    </source>
</evidence>
<name>A0AAD7CFS3_9AGAR</name>
<sequence>MIDMEIHGCLLLGTVQFLVGHQPVLLARSPAGSESSGVAGQWDWPWEDWSVCRLYGPSLVEGSSGQHIARVRAWGKFGGVEHPKAALYWLWSAKRWTRAGLGTQEREKMYNTRESKVGRVGRMGRKRGGTEEMVDGGGGWRVRG</sequence>
<dbReference type="AlphaFoldDB" id="A0AAD7CFS3"/>
<protein>
    <submittedName>
        <fullName evidence="2">Uncharacterized protein</fullName>
    </submittedName>
</protein>
<keyword evidence="3" id="KW-1185">Reference proteome</keyword>
<dbReference type="EMBL" id="JARKIF010000002">
    <property type="protein sequence ID" value="KAJ7647437.1"/>
    <property type="molecule type" value="Genomic_DNA"/>
</dbReference>
<evidence type="ECO:0000313" key="1">
    <source>
        <dbReference type="EMBL" id="KAJ7609700.1"/>
    </source>
</evidence>
<gene>
    <name evidence="2" type="ORF">FB45DRAFT_860642</name>
    <name evidence="1" type="ORF">FB45DRAFT_876252</name>
</gene>
<dbReference type="EMBL" id="JARKIF010000038">
    <property type="protein sequence ID" value="KAJ7609700.1"/>
    <property type="molecule type" value="Genomic_DNA"/>
</dbReference>
<proteinExistence type="predicted"/>
<reference evidence="2" key="1">
    <citation type="submission" date="2023-03" db="EMBL/GenBank/DDBJ databases">
        <title>Massive genome expansion in bonnet fungi (Mycena s.s.) driven by repeated elements and novel gene families across ecological guilds.</title>
        <authorList>
            <consortium name="Lawrence Berkeley National Laboratory"/>
            <person name="Harder C.B."/>
            <person name="Miyauchi S."/>
            <person name="Viragh M."/>
            <person name="Kuo A."/>
            <person name="Thoen E."/>
            <person name="Andreopoulos B."/>
            <person name="Lu D."/>
            <person name="Skrede I."/>
            <person name="Drula E."/>
            <person name="Henrissat B."/>
            <person name="Morin E."/>
            <person name="Kohler A."/>
            <person name="Barry K."/>
            <person name="LaButti K."/>
            <person name="Morin E."/>
            <person name="Salamov A."/>
            <person name="Lipzen A."/>
            <person name="Mereny Z."/>
            <person name="Hegedus B."/>
            <person name="Baldrian P."/>
            <person name="Stursova M."/>
            <person name="Weitz H."/>
            <person name="Taylor A."/>
            <person name="Grigoriev I.V."/>
            <person name="Nagy L.G."/>
            <person name="Martin F."/>
            <person name="Kauserud H."/>
        </authorList>
    </citation>
    <scope>NUCLEOTIDE SEQUENCE</scope>
    <source>
        <strain evidence="2">9284</strain>
    </source>
</reference>